<keyword evidence="2" id="KW-1185">Reference proteome</keyword>
<proteinExistence type="predicted"/>
<evidence type="ECO:0000313" key="2">
    <source>
        <dbReference type="Proteomes" id="UP001054837"/>
    </source>
</evidence>
<protein>
    <submittedName>
        <fullName evidence="1">Uncharacterized protein</fullName>
    </submittedName>
</protein>
<gene>
    <name evidence="1" type="ORF">CDAR_289841</name>
</gene>
<dbReference type="AlphaFoldDB" id="A0AAV4WXG6"/>
<dbReference type="EMBL" id="BPLQ01015260">
    <property type="protein sequence ID" value="GIY86934.1"/>
    <property type="molecule type" value="Genomic_DNA"/>
</dbReference>
<organism evidence="1 2">
    <name type="scientific">Caerostris darwini</name>
    <dbReference type="NCBI Taxonomy" id="1538125"/>
    <lineage>
        <taxon>Eukaryota</taxon>
        <taxon>Metazoa</taxon>
        <taxon>Ecdysozoa</taxon>
        <taxon>Arthropoda</taxon>
        <taxon>Chelicerata</taxon>
        <taxon>Arachnida</taxon>
        <taxon>Araneae</taxon>
        <taxon>Araneomorphae</taxon>
        <taxon>Entelegynae</taxon>
        <taxon>Araneoidea</taxon>
        <taxon>Araneidae</taxon>
        <taxon>Caerostris</taxon>
    </lineage>
</organism>
<evidence type="ECO:0000313" key="1">
    <source>
        <dbReference type="EMBL" id="GIY86934.1"/>
    </source>
</evidence>
<accession>A0AAV4WXG6</accession>
<dbReference type="Proteomes" id="UP001054837">
    <property type="component" value="Unassembled WGS sequence"/>
</dbReference>
<sequence length="193" mass="21761">MRRLKGARGGRQREVILKSELLGKGVRVGFANRRKFLSNFLRLGCIGKCKIEDKSIYFGCLYRSEIVFPKPAFQTRSLAERLVSIRLDWKAFPLLIKVASVTSKFENNTLQTLPGRTFFPLLLLSIRFATAISSKLISGRSLYGGTAISMLLGSRRSSSQRLHRVFHRDLRGKKCLQDSLITGEKACLSHAIK</sequence>
<reference evidence="1 2" key="1">
    <citation type="submission" date="2021-06" db="EMBL/GenBank/DDBJ databases">
        <title>Caerostris darwini draft genome.</title>
        <authorList>
            <person name="Kono N."/>
            <person name="Arakawa K."/>
        </authorList>
    </citation>
    <scope>NUCLEOTIDE SEQUENCE [LARGE SCALE GENOMIC DNA]</scope>
</reference>
<name>A0AAV4WXG6_9ARAC</name>
<comment type="caution">
    <text evidence="1">The sequence shown here is derived from an EMBL/GenBank/DDBJ whole genome shotgun (WGS) entry which is preliminary data.</text>
</comment>